<evidence type="ECO:0000313" key="2">
    <source>
        <dbReference type="Proteomes" id="UP000799537"/>
    </source>
</evidence>
<dbReference type="Proteomes" id="UP000799537">
    <property type="component" value="Unassembled WGS sequence"/>
</dbReference>
<proteinExistence type="predicted"/>
<keyword evidence="2" id="KW-1185">Reference proteome</keyword>
<evidence type="ECO:0000313" key="1">
    <source>
        <dbReference type="EMBL" id="KAF2165225.1"/>
    </source>
</evidence>
<name>A0A6A6CDS2_ZASCE</name>
<dbReference type="RefSeq" id="XP_033666114.1">
    <property type="nucleotide sequence ID" value="XM_033813192.1"/>
</dbReference>
<dbReference type="EMBL" id="ML993601">
    <property type="protein sequence ID" value="KAF2165225.1"/>
    <property type="molecule type" value="Genomic_DNA"/>
</dbReference>
<gene>
    <name evidence="1" type="ORF">M409DRAFT_56099</name>
</gene>
<organism evidence="1 2">
    <name type="scientific">Zasmidium cellare ATCC 36951</name>
    <dbReference type="NCBI Taxonomy" id="1080233"/>
    <lineage>
        <taxon>Eukaryota</taxon>
        <taxon>Fungi</taxon>
        <taxon>Dikarya</taxon>
        <taxon>Ascomycota</taxon>
        <taxon>Pezizomycotina</taxon>
        <taxon>Dothideomycetes</taxon>
        <taxon>Dothideomycetidae</taxon>
        <taxon>Mycosphaerellales</taxon>
        <taxon>Mycosphaerellaceae</taxon>
        <taxon>Zasmidium</taxon>
    </lineage>
</organism>
<sequence length="205" mass="23551">MTTEKEAGSSVDGKSSIGKYAQKMTQLQRDRHMLLISLRRLFGKSSTCATRIPPLISIFECWKEGRTPSPTFEDAEKIDKPLLAMCQSIAKDPDVGHEATEKLNEARDTLHKIRGQYEVAISDEHSRKLHSNPHFFETLAFLTEENHMRTAYIVAKRVVEGREIPEELVQMIVSNMCQERSNRLGAMRKVYQKDLKKMKTKQSRQ</sequence>
<accession>A0A6A6CDS2</accession>
<protein>
    <submittedName>
        <fullName evidence="1">Uncharacterized protein</fullName>
    </submittedName>
</protein>
<dbReference type="GeneID" id="54566464"/>
<dbReference type="AlphaFoldDB" id="A0A6A6CDS2"/>
<reference evidence="1" key="1">
    <citation type="journal article" date="2020" name="Stud. Mycol.">
        <title>101 Dothideomycetes genomes: a test case for predicting lifestyles and emergence of pathogens.</title>
        <authorList>
            <person name="Haridas S."/>
            <person name="Albert R."/>
            <person name="Binder M."/>
            <person name="Bloem J."/>
            <person name="Labutti K."/>
            <person name="Salamov A."/>
            <person name="Andreopoulos B."/>
            <person name="Baker S."/>
            <person name="Barry K."/>
            <person name="Bills G."/>
            <person name="Bluhm B."/>
            <person name="Cannon C."/>
            <person name="Castanera R."/>
            <person name="Culley D."/>
            <person name="Daum C."/>
            <person name="Ezra D."/>
            <person name="Gonzalez J."/>
            <person name="Henrissat B."/>
            <person name="Kuo A."/>
            <person name="Liang C."/>
            <person name="Lipzen A."/>
            <person name="Lutzoni F."/>
            <person name="Magnuson J."/>
            <person name="Mondo S."/>
            <person name="Nolan M."/>
            <person name="Ohm R."/>
            <person name="Pangilinan J."/>
            <person name="Park H.-J."/>
            <person name="Ramirez L."/>
            <person name="Alfaro M."/>
            <person name="Sun H."/>
            <person name="Tritt A."/>
            <person name="Yoshinaga Y."/>
            <person name="Zwiers L.-H."/>
            <person name="Turgeon B."/>
            <person name="Goodwin S."/>
            <person name="Spatafora J."/>
            <person name="Crous P."/>
            <person name="Grigoriev I."/>
        </authorList>
    </citation>
    <scope>NUCLEOTIDE SEQUENCE</scope>
    <source>
        <strain evidence="1">ATCC 36951</strain>
    </source>
</reference>